<gene>
    <name evidence="2" type="ORF">BECKMB1821G_GA0114241_102121</name>
    <name evidence="4" type="ORF">BECKMB1821H_GA0114242_101727</name>
    <name evidence="3" type="ORF">BECKMB1821I_GA0114274_101527</name>
</gene>
<proteinExistence type="inferred from homology"/>
<dbReference type="FunFam" id="3.40.50.720:FF:000084">
    <property type="entry name" value="Short-chain dehydrogenase reductase"/>
    <property type="match status" value="1"/>
</dbReference>
<dbReference type="Gene3D" id="3.40.50.720">
    <property type="entry name" value="NAD(P)-binding Rossmann-like Domain"/>
    <property type="match status" value="1"/>
</dbReference>
<dbReference type="PANTHER" id="PTHR42879">
    <property type="entry name" value="3-OXOACYL-(ACYL-CARRIER-PROTEIN) REDUCTASE"/>
    <property type="match status" value="1"/>
</dbReference>
<organism evidence="3">
    <name type="scientific">Candidatus Kentrum sp. MB</name>
    <dbReference type="NCBI Taxonomy" id="2138164"/>
    <lineage>
        <taxon>Bacteria</taxon>
        <taxon>Pseudomonadati</taxon>
        <taxon>Pseudomonadota</taxon>
        <taxon>Gammaproteobacteria</taxon>
        <taxon>Candidatus Kentrum</taxon>
    </lineage>
</organism>
<reference evidence="3" key="1">
    <citation type="submission" date="2019-02" db="EMBL/GenBank/DDBJ databases">
        <authorList>
            <person name="Gruber-Vodicka R. H."/>
            <person name="Seah K. B. B."/>
        </authorList>
    </citation>
    <scope>NUCLEOTIDE SEQUENCE</scope>
    <source>
        <strain evidence="2">BECK_BZ197</strain>
        <strain evidence="4">BECK_BZ198</strain>
        <strain evidence="3">BECK_BZ199</strain>
    </source>
</reference>
<dbReference type="InterPro" id="IPR036291">
    <property type="entry name" value="NAD(P)-bd_dom_sf"/>
</dbReference>
<dbReference type="SUPFAM" id="SSF51735">
    <property type="entry name" value="NAD(P)-binding Rossmann-fold domains"/>
    <property type="match status" value="1"/>
</dbReference>
<dbReference type="EMBL" id="CAADFO010000021">
    <property type="protein sequence ID" value="VFK26452.1"/>
    <property type="molecule type" value="Genomic_DNA"/>
</dbReference>
<dbReference type="EMBL" id="CAADGH010000017">
    <property type="protein sequence ID" value="VFK75195.1"/>
    <property type="molecule type" value="Genomic_DNA"/>
</dbReference>
<comment type="similarity">
    <text evidence="1">Belongs to the short-chain dehydrogenases/reductases (SDR) family.</text>
</comment>
<accession>A0A450XM47</accession>
<evidence type="ECO:0000313" key="3">
    <source>
        <dbReference type="EMBL" id="VFK30382.1"/>
    </source>
</evidence>
<dbReference type="AlphaFoldDB" id="A0A450XM47"/>
<name>A0A450XM47_9GAMM</name>
<dbReference type="InterPro" id="IPR002347">
    <property type="entry name" value="SDR_fam"/>
</dbReference>
<evidence type="ECO:0000313" key="4">
    <source>
        <dbReference type="EMBL" id="VFK75195.1"/>
    </source>
</evidence>
<sequence length="247" mass="26542">MIQFDFQDQTALVTGASRGIGEQIARDLLACGAKVIVTAPKQDAESALHHEFGTSVSSLVVDFSDGESTQNFLHEIDSQERIDVCVNNAGVLITGPITEIPESDWDMVHAINLKAPFLVTQAVAKLMKQNGYGRVVNIASIWDQITMPGRAAYASSKSGLRGLTRTSAVDLIKDGILVNAVSPGFTLTKILRDSRSPDQLQELAKSIPLGRLAETTEISHAALFLASRLNTYITGQTLTIDGGYSIV</sequence>
<dbReference type="CDD" id="cd05233">
    <property type="entry name" value="SDR_c"/>
    <property type="match status" value="1"/>
</dbReference>
<dbReference type="InterPro" id="IPR050259">
    <property type="entry name" value="SDR"/>
</dbReference>
<dbReference type="Pfam" id="PF13561">
    <property type="entry name" value="adh_short_C2"/>
    <property type="match status" value="1"/>
</dbReference>
<dbReference type="PANTHER" id="PTHR42879:SF2">
    <property type="entry name" value="3-OXOACYL-[ACYL-CARRIER-PROTEIN] REDUCTASE FABG"/>
    <property type="match status" value="1"/>
</dbReference>
<dbReference type="EMBL" id="CAADFQ010000015">
    <property type="protein sequence ID" value="VFK30382.1"/>
    <property type="molecule type" value="Genomic_DNA"/>
</dbReference>
<evidence type="ECO:0000256" key="1">
    <source>
        <dbReference type="ARBA" id="ARBA00006484"/>
    </source>
</evidence>
<dbReference type="PRINTS" id="PR00080">
    <property type="entry name" value="SDRFAMILY"/>
</dbReference>
<dbReference type="PRINTS" id="PR00081">
    <property type="entry name" value="GDHRDH"/>
</dbReference>
<protein>
    <submittedName>
        <fullName evidence="3">Gluconate 5-dehydrogenase/3-oxoacyl-[acyl-carrier protein] reductase</fullName>
    </submittedName>
</protein>
<evidence type="ECO:0000313" key="2">
    <source>
        <dbReference type="EMBL" id="VFK26452.1"/>
    </source>
</evidence>